<feature type="transmembrane region" description="Helical" evidence="10">
    <location>
        <begin position="280"/>
        <end position="302"/>
    </location>
</feature>
<evidence type="ECO:0000256" key="8">
    <source>
        <dbReference type="ARBA" id="ARBA00023136"/>
    </source>
</evidence>
<feature type="transmembrane region" description="Helical" evidence="10">
    <location>
        <begin position="237"/>
        <end position="260"/>
    </location>
</feature>
<keyword evidence="4" id="KW-0813">Transport</keyword>
<dbReference type="AlphaFoldDB" id="A0A1G7YE00"/>
<evidence type="ECO:0000256" key="4">
    <source>
        <dbReference type="ARBA" id="ARBA00022448"/>
    </source>
</evidence>
<evidence type="ECO:0000313" key="12">
    <source>
        <dbReference type="Proteomes" id="UP000199495"/>
    </source>
</evidence>
<dbReference type="InterPro" id="IPR048279">
    <property type="entry name" value="MdtK-like"/>
</dbReference>
<keyword evidence="7 10" id="KW-1133">Transmembrane helix</keyword>
<keyword evidence="5" id="KW-1003">Cell membrane</keyword>
<dbReference type="RefSeq" id="WP_210183943.1">
    <property type="nucleotide sequence ID" value="NZ_FNCS01000013.1"/>
</dbReference>
<evidence type="ECO:0000256" key="9">
    <source>
        <dbReference type="ARBA" id="ARBA00023251"/>
    </source>
</evidence>
<evidence type="ECO:0000256" key="2">
    <source>
        <dbReference type="ARBA" id="ARBA00008417"/>
    </source>
</evidence>
<feature type="transmembrane region" description="Helical" evidence="10">
    <location>
        <begin position="95"/>
        <end position="118"/>
    </location>
</feature>
<dbReference type="Proteomes" id="UP000199495">
    <property type="component" value="Unassembled WGS sequence"/>
</dbReference>
<dbReference type="GO" id="GO:0042910">
    <property type="term" value="F:xenobiotic transmembrane transporter activity"/>
    <property type="evidence" value="ECO:0007669"/>
    <property type="project" value="InterPro"/>
</dbReference>
<keyword evidence="6 10" id="KW-0812">Transmembrane</keyword>
<sequence length="465" mass="48106">MPYGPATENRFLTAPIGRLFLSNALPMILVMSMGGLLNLVDAVFLGQYVGVEALTAVSLVFPFLMITFAVSTLVGGGMTSLLARQLGAADKEAGGAIFARAHGLALSIALAMIIIYLAVGPGLIEQLSGADSDITRMAHLYLLIVILGTPLQFLLSLHADALRIEGRAGTIGMLSVGVTLANIVLNYLLIVTFDFGVAGSAWGSVIAQGVGLALVVRLRLKSETLLQMATLFRHRWIGGWIPIIKLGAPLSLSFIGMGLVSATIITTLRLTAEAGYADAIAAYGVVTRIVGFAYLPQMAIGLAMQAIVGNNFGAGLYQRSNSALLVAVGAVFAYCLIVALGLFATNATLGAGFSDDPVVVAQVGTIIRAMFALYVVAGPILVLALYFQAIGQPGRTAALTLAKPFVLTPLLVVALVTLIGPGSLWLAFPAADGLLAVIALAIVLRTLAHGSSQAGFGVSETSAKA</sequence>
<dbReference type="PANTHER" id="PTHR43549">
    <property type="entry name" value="MULTIDRUG RESISTANCE PROTEIN YPNP-RELATED"/>
    <property type="match status" value="1"/>
</dbReference>
<feature type="transmembrane region" description="Helical" evidence="10">
    <location>
        <begin position="425"/>
        <end position="444"/>
    </location>
</feature>
<evidence type="ECO:0000313" key="11">
    <source>
        <dbReference type="EMBL" id="SDG94624.1"/>
    </source>
</evidence>
<evidence type="ECO:0000256" key="7">
    <source>
        <dbReference type="ARBA" id="ARBA00022989"/>
    </source>
</evidence>
<feature type="transmembrane region" description="Helical" evidence="10">
    <location>
        <begin position="138"/>
        <end position="157"/>
    </location>
</feature>
<name>A0A1G7YE00_9HYPH</name>
<dbReference type="InterPro" id="IPR045070">
    <property type="entry name" value="MATE_MepA-like"/>
</dbReference>
<dbReference type="GO" id="GO:0015297">
    <property type="term" value="F:antiporter activity"/>
    <property type="evidence" value="ECO:0007669"/>
    <property type="project" value="InterPro"/>
</dbReference>
<gene>
    <name evidence="11" type="ORF">SAMN04487974_11375</name>
</gene>
<dbReference type="GO" id="GO:0005886">
    <property type="term" value="C:plasma membrane"/>
    <property type="evidence" value="ECO:0007669"/>
    <property type="project" value="UniProtKB-SubCell"/>
</dbReference>
<evidence type="ECO:0000256" key="5">
    <source>
        <dbReference type="ARBA" id="ARBA00022475"/>
    </source>
</evidence>
<comment type="similarity">
    <text evidence="2">Belongs to the multi antimicrobial extrusion (MATE) (TC 2.A.66.1) family. MepA subfamily.</text>
</comment>
<accession>A0A1G7YE00</accession>
<proteinExistence type="inferred from homology"/>
<keyword evidence="12" id="KW-1185">Reference proteome</keyword>
<reference evidence="11 12" key="1">
    <citation type="submission" date="2016-10" db="EMBL/GenBank/DDBJ databases">
        <authorList>
            <person name="de Groot N.N."/>
        </authorList>
    </citation>
    <scope>NUCLEOTIDE SEQUENCE [LARGE SCALE GENOMIC DNA]</scope>
    <source>
        <strain evidence="11 12">CGMCC 1.10267</strain>
    </source>
</reference>
<dbReference type="InterPro" id="IPR002528">
    <property type="entry name" value="MATE_fam"/>
</dbReference>
<evidence type="ECO:0000256" key="1">
    <source>
        <dbReference type="ARBA" id="ARBA00004429"/>
    </source>
</evidence>
<feature type="transmembrane region" description="Helical" evidence="10">
    <location>
        <begin position="399"/>
        <end position="419"/>
    </location>
</feature>
<dbReference type="PANTHER" id="PTHR43549:SF3">
    <property type="entry name" value="MULTIDRUG RESISTANCE PROTEIN YPNP-RELATED"/>
    <property type="match status" value="1"/>
</dbReference>
<evidence type="ECO:0000256" key="6">
    <source>
        <dbReference type="ARBA" id="ARBA00022692"/>
    </source>
</evidence>
<feature type="transmembrane region" description="Helical" evidence="10">
    <location>
        <begin position="195"/>
        <end position="216"/>
    </location>
</feature>
<dbReference type="GO" id="GO:0046677">
    <property type="term" value="P:response to antibiotic"/>
    <property type="evidence" value="ECO:0007669"/>
    <property type="project" value="UniProtKB-KW"/>
</dbReference>
<evidence type="ECO:0000256" key="3">
    <source>
        <dbReference type="ARBA" id="ARBA00022106"/>
    </source>
</evidence>
<dbReference type="InterPro" id="IPR052031">
    <property type="entry name" value="Membrane_Transporter-Flippase"/>
</dbReference>
<dbReference type="Pfam" id="PF01554">
    <property type="entry name" value="MatE"/>
    <property type="match status" value="2"/>
</dbReference>
<dbReference type="CDD" id="cd13143">
    <property type="entry name" value="MATE_MepA_like"/>
    <property type="match status" value="1"/>
</dbReference>
<feature type="transmembrane region" description="Helical" evidence="10">
    <location>
        <begin position="20"/>
        <end position="40"/>
    </location>
</feature>
<feature type="transmembrane region" description="Helical" evidence="10">
    <location>
        <begin position="365"/>
        <end position="387"/>
    </location>
</feature>
<keyword evidence="8 10" id="KW-0472">Membrane</keyword>
<feature type="transmembrane region" description="Helical" evidence="10">
    <location>
        <begin position="323"/>
        <end position="345"/>
    </location>
</feature>
<comment type="subcellular location">
    <subcellularLocation>
        <location evidence="1">Cell inner membrane</location>
        <topology evidence="1">Multi-pass membrane protein</topology>
    </subcellularLocation>
</comment>
<organism evidence="11 12">
    <name type="scientific">Pelagibacterium luteolum</name>
    <dbReference type="NCBI Taxonomy" id="440168"/>
    <lineage>
        <taxon>Bacteria</taxon>
        <taxon>Pseudomonadati</taxon>
        <taxon>Pseudomonadota</taxon>
        <taxon>Alphaproteobacteria</taxon>
        <taxon>Hyphomicrobiales</taxon>
        <taxon>Devosiaceae</taxon>
        <taxon>Pelagibacterium</taxon>
    </lineage>
</organism>
<feature type="transmembrane region" description="Helical" evidence="10">
    <location>
        <begin position="169"/>
        <end position="189"/>
    </location>
</feature>
<protein>
    <recommendedName>
        <fullName evidence="3">Multidrug export protein MepA</fullName>
    </recommendedName>
</protein>
<keyword evidence="9" id="KW-0046">Antibiotic resistance</keyword>
<feature type="transmembrane region" description="Helical" evidence="10">
    <location>
        <begin position="60"/>
        <end position="83"/>
    </location>
</feature>
<dbReference type="EMBL" id="FNCS01000013">
    <property type="protein sequence ID" value="SDG94624.1"/>
    <property type="molecule type" value="Genomic_DNA"/>
</dbReference>
<dbReference type="PIRSF" id="PIRSF006603">
    <property type="entry name" value="DinF"/>
    <property type="match status" value="1"/>
</dbReference>
<evidence type="ECO:0000256" key="10">
    <source>
        <dbReference type="SAM" id="Phobius"/>
    </source>
</evidence>
<dbReference type="STRING" id="440168.SAMN04487974_11375"/>